<organism evidence="2 3">
    <name type="scientific">Saliniradius amylolyticus</name>
    <dbReference type="NCBI Taxonomy" id="2183582"/>
    <lineage>
        <taxon>Bacteria</taxon>
        <taxon>Pseudomonadati</taxon>
        <taxon>Pseudomonadota</taxon>
        <taxon>Gammaproteobacteria</taxon>
        <taxon>Alteromonadales</taxon>
        <taxon>Alteromonadaceae</taxon>
        <taxon>Saliniradius</taxon>
    </lineage>
</organism>
<reference evidence="2 3" key="1">
    <citation type="submission" date="2018-05" db="EMBL/GenBank/DDBJ databases">
        <title>Salinimonas sp. HMF8227 Genome sequencing and assembly.</title>
        <authorList>
            <person name="Kang H."/>
            <person name="Kang J."/>
            <person name="Cha I."/>
            <person name="Kim H."/>
            <person name="Joh K."/>
        </authorList>
    </citation>
    <scope>NUCLEOTIDE SEQUENCE [LARGE SCALE GENOMIC DNA]</scope>
    <source>
        <strain evidence="2 3">HMF8227</strain>
    </source>
</reference>
<dbReference type="InterPro" id="IPR010982">
    <property type="entry name" value="Lambda_DNA-bd_dom_sf"/>
</dbReference>
<dbReference type="PROSITE" id="PS50943">
    <property type="entry name" value="HTH_CROC1"/>
    <property type="match status" value="1"/>
</dbReference>
<feature type="domain" description="HTH cro/C1-type" evidence="1">
    <location>
        <begin position="18"/>
        <end position="70"/>
    </location>
</feature>
<dbReference type="KEGG" id="salh:HMF8227_01444"/>
<evidence type="ECO:0000259" key="1">
    <source>
        <dbReference type="PROSITE" id="PS50943"/>
    </source>
</evidence>
<dbReference type="AlphaFoldDB" id="A0A2S2E2V0"/>
<proteinExistence type="predicted"/>
<accession>A0A2S2E2V0</accession>
<dbReference type="GO" id="GO:0003677">
    <property type="term" value="F:DNA binding"/>
    <property type="evidence" value="ECO:0007669"/>
    <property type="project" value="InterPro"/>
</dbReference>
<dbReference type="Proteomes" id="UP000245728">
    <property type="component" value="Chromosome"/>
</dbReference>
<dbReference type="RefSeq" id="WP_109339535.1">
    <property type="nucleotide sequence ID" value="NZ_CP029347.1"/>
</dbReference>
<protein>
    <recommendedName>
        <fullName evidence="1">HTH cro/C1-type domain-containing protein</fullName>
    </recommendedName>
</protein>
<dbReference type="Gene3D" id="1.10.260.40">
    <property type="entry name" value="lambda repressor-like DNA-binding domains"/>
    <property type="match status" value="1"/>
</dbReference>
<dbReference type="OrthoDB" id="6198804at2"/>
<sequence length="90" mass="9858">MSNRFPQSLYRQHLADWIRKQRKAQGIGQGELAEKMGVTQATLSRIESADAALTFDNVEPIIKALGGGEICIRIGNSEMTVGVTPCQKVK</sequence>
<evidence type="ECO:0000313" key="2">
    <source>
        <dbReference type="EMBL" id="AWL11919.1"/>
    </source>
</evidence>
<name>A0A2S2E2V0_9ALTE</name>
<dbReference type="SUPFAM" id="SSF47413">
    <property type="entry name" value="lambda repressor-like DNA-binding domains"/>
    <property type="match status" value="1"/>
</dbReference>
<dbReference type="Pfam" id="PF01381">
    <property type="entry name" value="HTH_3"/>
    <property type="match status" value="1"/>
</dbReference>
<dbReference type="CDD" id="cd00093">
    <property type="entry name" value="HTH_XRE"/>
    <property type="match status" value="1"/>
</dbReference>
<evidence type="ECO:0000313" key="3">
    <source>
        <dbReference type="Proteomes" id="UP000245728"/>
    </source>
</evidence>
<dbReference type="SMART" id="SM00530">
    <property type="entry name" value="HTH_XRE"/>
    <property type="match status" value="1"/>
</dbReference>
<keyword evidence="3" id="KW-1185">Reference proteome</keyword>
<gene>
    <name evidence="2" type="ORF">HMF8227_01444</name>
</gene>
<dbReference type="InterPro" id="IPR001387">
    <property type="entry name" value="Cro/C1-type_HTH"/>
</dbReference>
<dbReference type="EMBL" id="CP029347">
    <property type="protein sequence ID" value="AWL11919.1"/>
    <property type="molecule type" value="Genomic_DNA"/>
</dbReference>